<reference evidence="18 19" key="1">
    <citation type="submission" date="2019-11" db="EMBL/GenBank/DDBJ databases">
        <authorList>
            <person name="Cao P."/>
        </authorList>
    </citation>
    <scope>NUCLEOTIDE SEQUENCE [LARGE SCALE GENOMIC DNA]</scope>
    <source>
        <strain evidence="18 19">NEAU-AAG5</strain>
    </source>
</reference>
<comment type="similarity">
    <text evidence="2 14">Belongs to the peptidase M14 family.</text>
</comment>
<gene>
    <name evidence="18" type="ORF">GNZ18_29765</name>
</gene>
<keyword evidence="4" id="KW-0645">Protease</keyword>
<dbReference type="GO" id="GO:0008270">
    <property type="term" value="F:zinc ion binding"/>
    <property type="evidence" value="ECO:0007669"/>
    <property type="project" value="InterPro"/>
</dbReference>
<evidence type="ECO:0000256" key="5">
    <source>
        <dbReference type="ARBA" id="ARBA00022723"/>
    </source>
</evidence>
<evidence type="ECO:0000256" key="15">
    <source>
        <dbReference type="SAM" id="MobiDB-lite"/>
    </source>
</evidence>
<evidence type="ECO:0000256" key="11">
    <source>
        <dbReference type="ARBA" id="ARBA00055464"/>
    </source>
</evidence>
<keyword evidence="8" id="KW-0862">Zinc</keyword>
<dbReference type="PROSITE" id="PS52035">
    <property type="entry name" value="PEPTIDASE_M14"/>
    <property type="match status" value="1"/>
</dbReference>
<comment type="function">
    <text evidence="11">Carboxypeptidase that possesses the specificities of both mammalian Cpase A and B. Thus shows broad substrate specificity, being able to cleave Cbz-Gly-Leu, Cbz-Gly-Val, Cbz-Gly-Phe, Cbz-Gly-Lys and Bz-Gly-Arg in vitro.</text>
</comment>
<keyword evidence="9" id="KW-0482">Metalloprotease</keyword>
<keyword evidence="7" id="KW-0378">Hydrolase</keyword>
<feature type="signal peptide" evidence="16">
    <location>
        <begin position="1"/>
        <end position="37"/>
    </location>
</feature>
<dbReference type="SUPFAM" id="SSF53187">
    <property type="entry name" value="Zn-dependent exopeptidases"/>
    <property type="match status" value="1"/>
</dbReference>
<evidence type="ECO:0000256" key="14">
    <source>
        <dbReference type="PROSITE-ProRule" id="PRU01379"/>
    </source>
</evidence>
<dbReference type="GO" id="GO:0004181">
    <property type="term" value="F:metallocarboxypeptidase activity"/>
    <property type="evidence" value="ECO:0007669"/>
    <property type="project" value="InterPro"/>
</dbReference>
<keyword evidence="19" id="KW-1185">Reference proteome</keyword>
<feature type="region of interest" description="Disordered" evidence="15">
    <location>
        <begin position="283"/>
        <end position="314"/>
    </location>
</feature>
<evidence type="ECO:0000256" key="4">
    <source>
        <dbReference type="ARBA" id="ARBA00022670"/>
    </source>
</evidence>
<evidence type="ECO:0000256" key="8">
    <source>
        <dbReference type="ARBA" id="ARBA00022833"/>
    </source>
</evidence>
<dbReference type="CDD" id="cd03859">
    <property type="entry name" value="M14_CPT"/>
    <property type="match status" value="1"/>
</dbReference>
<comment type="caution">
    <text evidence="18">The sequence shown here is derived from an EMBL/GenBank/DDBJ whole genome shotgun (WGS) entry which is preliminary data.</text>
</comment>
<evidence type="ECO:0000313" key="18">
    <source>
        <dbReference type="EMBL" id="MUN40760.1"/>
    </source>
</evidence>
<dbReference type="InterPro" id="IPR057246">
    <property type="entry name" value="CARBOXYPEPT_ZN_1"/>
</dbReference>
<evidence type="ECO:0000313" key="19">
    <source>
        <dbReference type="Proteomes" id="UP000432015"/>
    </source>
</evidence>
<organism evidence="18 19">
    <name type="scientific">Actinomadura litoris</name>
    <dbReference type="NCBI Taxonomy" id="2678616"/>
    <lineage>
        <taxon>Bacteria</taxon>
        <taxon>Bacillati</taxon>
        <taxon>Actinomycetota</taxon>
        <taxon>Actinomycetes</taxon>
        <taxon>Streptosporangiales</taxon>
        <taxon>Thermomonosporaceae</taxon>
        <taxon>Actinomadura</taxon>
    </lineage>
</organism>
<feature type="domain" description="Peptidase M14" evidence="17">
    <location>
        <begin position="131"/>
        <end position="426"/>
    </location>
</feature>
<evidence type="ECO:0000256" key="12">
    <source>
        <dbReference type="ARBA" id="ARBA00066554"/>
    </source>
</evidence>
<evidence type="ECO:0000256" key="9">
    <source>
        <dbReference type="ARBA" id="ARBA00023049"/>
    </source>
</evidence>
<evidence type="ECO:0000256" key="10">
    <source>
        <dbReference type="ARBA" id="ARBA00050859"/>
    </source>
</evidence>
<feature type="chain" id="PRO_5029705793" description="Zinc carboxypeptidase" evidence="16">
    <location>
        <begin position="38"/>
        <end position="1057"/>
    </location>
</feature>
<proteinExistence type="inferred from homology"/>
<evidence type="ECO:0000256" key="1">
    <source>
        <dbReference type="ARBA" id="ARBA00001947"/>
    </source>
</evidence>
<dbReference type="PROSITE" id="PS00132">
    <property type="entry name" value="CARBOXYPEPT_ZN_1"/>
    <property type="match status" value="1"/>
</dbReference>
<dbReference type="EMBL" id="WOFH01000012">
    <property type="protein sequence ID" value="MUN40760.1"/>
    <property type="molecule type" value="Genomic_DNA"/>
</dbReference>
<evidence type="ECO:0000256" key="13">
    <source>
        <dbReference type="ARBA" id="ARBA00074273"/>
    </source>
</evidence>
<dbReference type="GO" id="GO:0006508">
    <property type="term" value="P:proteolysis"/>
    <property type="evidence" value="ECO:0007669"/>
    <property type="project" value="UniProtKB-KW"/>
</dbReference>
<name>A0A7K1L8J4_9ACTN</name>
<dbReference type="FunFam" id="3.40.630.10:FF:000084">
    <property type="entry name" value="Carboxypeptidase B2"/>
    <property type="match status" value="1"/>
</dbReference>
<dbReference type="GO" id="GO:0005615">
    <property type="term" value="C:extracellular space"/>
    <property type="evidence" value="ECO:0007669"/>
    <property type="project" value="TreeGrafter"/>
</dbReference>
<dbReference type="Proteomes" id="UP000432015">
    <property type="component" value="Unassembled WGS sequence"/>
</dbReference>
<dbReference type="InterPro" id="IPR000834">
    <property type="entry name" value="Peptidase_M14"/>
</dbReference>
<dbReference type="PRINTS" id="PR00765">
    <property type="entry name" value="CRBOXYPTASEA"/>
</dbReference>
<dbReference type="SMART" id="SM00631">
    <property type="entry name" value="Zn_pept"/>
    <property type="match status" value="1"/>
</dbReference>
<accession>A0A7K1L8J4</accession>
<dbReference type="EC" id="3.4.17.18" evidence="12"/>
<keyword evidence="5" id="KW-0479">Metal-binding</keyword>
<keyword evidence="6 16" id="KW-0732">Signal</keyword>
<evidence type="ECO:0000256" key="16">
    <source>
        <dbReference type="SAM" id="SignalP"/>
    </source>
</evidence>
<evidence type="ECO:0000259" key="17">
    <source>
        <dbReference type="PROSITE" id="PS52035"/>
    </source>
</evidence>
<evidence type="ECO:0000256" key="2">
    <source>
        <dbReference type="ARBA" id="ARBA00005988"/>
    </source>
</evidence>
<sequence>MTRTVVRHARYRRGRLTPLLAAAALLIGTLAAAPAQAAPANPSPAARAAGPVDVYTGELTADQVKLLDRSGVDREDVTIGKGQGGRLHVEAVMNGVQATALARQGLPLTVKKVQGKDVAQRLKAAPPKVFRPYSGAGNIHDELVKVAADHPSIAKAVDLGTSVQGKPITAVRVSKGVATLKDHTRPVVVYQGTQHAREWITPEMVRRLLHHYVEGYGKDPELTKIVDTTELWFLPVVNVDGYDLTFTDGFRLWRKNARDNNGDGKITTGDGIDLNRNFSYHWGYDNEGSSPQPTSETFRGPSAASEPETRAQTGLYERVRPTYLVNYHSAAELLLHGVGWQALTRSPDDVIHDALLGDIDHPAVPGYTPELGAQLYTTNGDTDGEADNRYGSLSITPEMATCRTAANTFPDDQWTPDKCGSIFEFPDDERLIAHEFQKNLPFALSVGKSAQTPDNPVSSVGRVAPDFETSPFSTSLGSTQEVSSYIRRSVRNRDLNYRINDGRVRQDGAREWRGGERFGDENDNYYAEYRGKVTGQRPGDKVEVWFTGEKAGKRVESKHFTYTVQARHGADVLVIADEDYRGVNPTYPAGTNAPLYARQYAELVRSAEHKPLVWDIDKQGAPSSLGVLKHFKAVVWYLGDNRLTQDAADDPVRTHQGDAHDAQVADRAKDLVLSVRSYLNEGGKLLHTGETSGYFGQLSKVNGGGIYYGLKGHPEKPCVVSGNYRDDCELLSDDFFQYYLGAYDRQLVGAPKQFTGTKRPFDGLTTGLSGTPTNPLNEAGGFQVTSTVLPEKDFPQFRSWKAGDYLGAAAPSEPVEGQWYVAGAHQDSLYRRLTRTVDLTSVTAAQAPALQAQLSYSTETGFDNIVLEAHTVGADDWTTLPDRNGRTRATVPAECEQGYLLTLHPFLKHYITGGTPCSAAGTSGSWNAITGNSNGWVPTSFDLSAYAGKKVEVSLSYVSDPGTGGAGLFVDDTKVTTVGGQLDAEGFETGLGPWTVQGAPAGSPGNASEFRRSQALIDSVAAVATRDSVLLGFGAEQAGTPEEQRALVRRALDHLLG</sequence>
<dbReference type="InterPro" id="IPR033810">
    <property type="entry name" value="Carboxypeptidase_T"/>
</dbReference>
<evidence type="ECO:0000256" key="7">
    <source>
        <dbReference type="ARBA" id="ARBA00022801"/>
    </source>
</evidence>
<dbReference type="Pfam" id="PF00246">
    <property type="entry name" value="Peptidase_M14"/>
    <property type="match status" value="1"/>
</dbReference>
<keyword evidence="3 18" id="KW-0121">Carboxypeptidase</keyword>
<protein>
    <recommendedName>
        <fullName evidence="13">Zinc carboxypeptidase</fullName>
        <ecNumber evidence="12">3.4.17.18</ecNumber>
    </recommendedName>
</protein>
<dbReference type="PANTHER" id="PTHR11705">
    <property type="entry name" value="PROTEASE FAMILY M14 CARBOXYPEPTIDASE A,B"/>
    <property type="match status" value="1"/>
</dbReference>
<feature type="active site" description="Proton donor/acceptor" evidence="14">
    <location>
        <position position="398"/>
    </location>
</feature>
<comment type="cofactor">
    <cofactor evidence="1">
        <name>Zn(2+)</name>
        <dbReference type="ChEBI" id="CHEBI:29105"/>
    </cofactor>
</comment>
<dbReference type="Pfam" id="PF20773">
    <property type="entry name" value="InhA-like_MAM"/>
    <property type="match status" value="1"/>
</dbReference>
<dbReference type="Gene3D" id="3.40.630.10">
    <property type="entry name" value="Zn peptidases"/>
    <property type="match status" value="1"/>
</dbReference>
<feature type="compositionally biased region" description="Polar residues" evidence="15">
    <location>
        <begin position="287"/>
        <end position="297"/>
    </location>
</feature>
<dbReference type="PANTHER" id="PTHR11705:SF143">
    <property type="entry name" value="SLL0236 PROTEIN"/>
    <property type="match status" value="1"/>
</dbReference>
<evidence type="ECO:0000256" key="6">
    <source>
        <dbReference type="ARBA" id="ARBA00022729"/>
    </source>
</evidence>
<comment type="catalytic activity">
    <reaction evidence="10">
        <text>Releases a C-terminal residue, which may be hydrophobic or positively charged.</text>
        <dbReference type="EC" id="3.4.17.18"/>
    </reaction>
</comment>
<dbReference type="AlphaFoldDB" id="A0A7K1L8J4"/>
<evidence type="ECO:0000256" key="3">
    <source>
        <dbReference type="ARBA" id="ARBA00022645"/>
    </source>
</evidence>